<name>A0A643JWL6_9EURY</name>
<accession>A0A643JWL6</accession>
<reference evidence="2" key="1">
    <citation type="submission" date="2019-09" db="EMBL/GenBank/DDBJ databases">
        <title>Genomic analysis of Haloferax sp. CBA1149.</title>
        <authorList>
            <person name="Roh S.W."/>
        </authorList>
    </citation>
    <scope>NUCLEOTIDE SEQUENCE</scope>
    <source>
        <strain evidence="2">CBA1149</strain>
    </source>
</reference>
<dbReference type="EMBL" id="VZUS01000001">
    <property type="protein sequence ID" value="KAB1187618.1"/>
    <property type="molecule type" value="Genomic_DNA"/>
</dbReference>
<dbReference type="SUPFAM" id="SSF53335">
    <property type="entry name" value="S-adenosyl-L-methionine-dependent methyltransferases"/>
    <property type="match status" value="1"/>
</dbReference>
<dbReference type="AlphaFoldDB" id="A0A643JWL6"/>
<comment type="caution">
    <text evidence="2">The sequence shown here is derived from an EMBL/GenBank/DDBJ whole genome shotgun (WGS) entry which is preliminary data.</text>
</comment>
<gene>
    <name evidence="2" type="ORF">Hfx1149_06070</name>
</gene>
<sequence length="205" mass="22948">MRFEELQRIYAGDDYYWGTEPNGLATRAVEALSDEAAPSVVDIGAGEGRDAVYFAEQGFDTTAVDIAPNGLDKAERLAADRGVELDTRRGDVNDLTFETQWDLVYSIGTLQYIRPANRASQFEHFRDVTRPGGVHAVWAFVDHPDVAPAPDWGDNEHLYEPGELRSYYDGWTVLHADDYVFDDDSAGEPHQHACEELILRKPELG</sequence>
<dbReference type="InterPro" id="IPR029063">
    <property type="entry name" value="SAM-dependent_MTases_sf"/>
</dbReference>
<dbReference type="Pfam" id="PF13649">
    <property type="entry name" value="Methyltransf_25"/>
    <property type="match status" value="1"/>
</dbReference>
<keyword evidence="2" id="KW-0808">Transferase</keyword>
<organism evidence="2">
    <name type="scientific">Haloferax sp. CBA1149</name>
    <dbReference type="NCBI Taxonomy" id="2650753"/>
    <lineage>
        <taxon>Archaea</taxon>
        <taxon>Methanobacteriati</taxon>
        <taxon>Methanobacteriota</taxon>
        <taxon>Stenosarchaea group</taxon>
        <taxon>Halobacteria</taxon>
        <taxon>Halobacteriales</taxon>
        <taxon>Haloferacaceae</taxon>
        <taxon>Haloferax</taxon>
    </lineage>
</organism>
<dbReference type="InterPro" id="IPR041698">
    <property type="entry name" value="Methyltransf_25"/>
</dbReference>
<dbReference type="RefSeq" id="WP_151136468.1">
    <property type="nucleotide sequence ID" value="NZ_VZUS01000001.1"/>
</dbReference>
<dbReference type="CDD" id="cd02440">
    <property type="entry name" value="AdoMet_MTases"/>
    <property type="match status" value="1"/>
</dbReference>
<proteinExistence type="predicted"/>
<dbReference type="Gene3D" id="3.40.50.150">
    <property type="entry name" value="Vaccinia Virus protein VP39"/>
    <property type="match status" value="1"/>
</dbReference>
<dbReference type="GO" id="GO:0008168">
    <property type="term" value="F:methyltransferase activity"/>
    <property type="evidence" value="ECO:0007669"/>
    <property type="project" value="UniProtKB-KW"/>
</dbReference>
<protein>
    <submittedName>
        <fullName evidence="2">Methyltransferase domain-containing protein</fullName>
    </submittedName>
</protein>
<keyword evidence="2" id="KW-0489">Methyltransferase</keyword>
<feature type="domain" description="Methyltransferase" evidence="1">
    <location>
        <begin position="40"/>
        <end position="133"/>
    </location>
</feature>
<dbReference type="GO" id="GO:0032259">
    <property type="term" value="P:methylation"/>
    <property type="evidence" value="ECO:0007669"/>
    <property type="project" value="UniProtKB-KW"/>
</dbReference>
<evidence type="ECO:0000259" key="1">
    <source>
        <dbReference type="Pfam" id="PF13649"/>
    </source>
</evidence>
<evidence type="ECO:0000313" key="2">
    <source>
        <dbReference type="EMBL" id="KAB1187618.1"/>
    </source>
</evidence>